<dbReference type="InterPro" id="IPR016066">
    <property type="entry name" value="A-D-PHexomutase_CS"/>
</dbReference>
<dbReference type="Pfam" id="PF02879">
    <property type="entry name" value="PGM_PMM_II"/>
    <property type="match status" value="1"/>
</dbReference>
<dbReference type="InterPro" id="IPR016055">
    <property type="entry name" value="A-D-PHexomutase_a/b/a-I/II/III"/>
</dbReference>
<dbReference type="InterPro" id="IPR005843">
    <property type="entry name" value="A-D-PHexomutase_C"/>
</dbReference>
<dbReference type="InterPro" id="IPR005846">
    <property type="entry name" value="A-D-PHexomutase_a/b/a-III"/>
</dbReference>
<dbReference type="GO" id="GO:0000287">
    <property type="term" value="F:magnesium ion binding"/>
    <property type="evidence" value="ECO:0007669"/>
    <property type="project" value="InterPro"/>
</dbReference>
<evidence type="ECO:0000256" key="3">
    <source>
        <dbReference type="ARBA" id="ARBA00022553"/>
    </source>
</evidence>
<evidence type="ECO:0000259" key="8">
    <source>
        <dbReference type="Pfam" id="PF00408"/>
    </source>
</evidence>
<evidence type="ECO:0000256" key="1">
    <source>
        <dbReference type="ARBA" id="ARBA00001946"/>
    </source>
</evidence>
<dbReference type="Pfam" id="PF02878">
    <property type="entry name" value="PGM_PMM_I"/>
    <property type="match status" value="1"/>
</dbReference>
<evidence type="ECO:0000259" key="11">
    <source>
        <dbReference type="Pfam" id="PF02880"/>
    </source>
</evidence>
<evidence type="ECO:0000259" key="10">
    <source>
        <dbReference type="Pfam" id="PF02879"/>
    </source>
</evidence>
<dbReference type="CDD" id="cd03088">
    <property type="entry name" value="ManB"/>
    <property type="match status" value="1"/>
</dbReference>
<evidence type="ECO:0000256" key="6">
    <source>
        <dbReference type="ARBA" id="ARBA00023235"/>
    </source>
</evidence>
<dbReference type="Gene3D" id="3.40.120.10">
    <property type="entry name" value="Alpha-D-Glucose-1,6-Bisphosphate, subunit A, domain 3"/>
    <property type="match status" value="3"/>
</dbReference>
<feature type="domain" description="Alpha-D-phosphohexomutase alpha/beta/alpha" evidence="11">
    <location>
        <begin position="248"/>
        <end position="365"/>
    </location>
</feature>
<feature type="domain" description="Alpha-D-phosphohexomutase C-terminal" evidence="8">
    <location>
        <begin position="410"/>
        <end position="451"/>
    </location>
</feature>
<dbReference type="InterPro" id="IPR050060">
    <property type="entry name" value="Phosphoglucosamine_mutase"/>
</dbReference>
<gene>
    <name evidence="12" type="ORF">JO391_04685</name>
</gene>
<evidence type="ECO:0000256" key="2">
    <source>
        <dbReference type="ARBA" id="ARBA00010231"/>
    </source>
</evidence>
<evidence type="ECO:0000313" key="13">
    <source>
        <dbReference type="Proteomes" id="UP000826300"/>
    </source>
</evidence>
<dbReference type="AlphaFoldDB" id="A0A8G0ZSW2"/>
<dbReference type="SUPFAM" id="SSF55957">
    <property type="entry name" value="Phosphoglucomutase, C-terminal domain"/>
    <property type="match status" value="1"/>
</dbReference>
<dbReference type="GO" id="GO:0005975">
    <property type="term" value="P:carbohydrate metabolic process"/>
    <property type="evidence" value="ECO:0007669"/>
    <property type="project" value="InterPro"/>
</dbReference>
<dbReference type="SUPFAM" id="SSF53738">
    <property type="entry name" value="Phosphoglucomutase, first 3 domains"/>
    <property type="match status" value="3"/>
</dbReference>
<reference evidence="12" key="1">
    <citation type="submission" date="2021-02" db="EMBL/GenBank/DDBJ databases">
        <title>Rhodobacter shimadae sp. nov., an aerobic anoxygenic phototrophic bacterium isolated from a hot spring.</title>
        <authorList>
            <person name="Muramatsu S."/>
            <person name="Haruta S."/>
            <person name="Hirose S."/>
            <person name="Hanada S."/>
        </authorList>
    </citation>
    <scope>NUCLEOTIDE SEQUENCE</scope>
    <source>
        <strain evidence="12">N10</strain>
    </source>
</reference>
<keyword evidence="5 7" id="KW-0460">Magnesium</keyword>
<evidence type="ECO:0000259" key="9">
    <source>
        <dbReference type="Pfam" id="PF02878"/>
    </source>
</evidence>
<proteinExistence type="inferred from homology"/>
<organism evidence="12 13">
    <name type="scientific">Neotabrizicola shimadae</name>
    <dbReference type="NCBI Taxonomy" id="2807096"/>
    <lineage>
        <taxon>Bacteria</taxon>
        <taxon>Pseudomonadati</taxon>
        <taxon>Pseudomonadota</taxon>
        <taxon>Alphaproteobacteria</taxon>
        <taxon>Rhodobacterales</taxon>
        <taxon>Paracoccaceae</taxon>
        <taxon>Neotabrizicola</taxon>
    </lineage>
</organism>
<evidence type="ECO:0000256" key="7">
    <source>
        <dbReference type="RuleBase" id="RU004326"/>
    </source>
</evidence>
<dbReference type="InterPro" id="IPR036900">
    <property type="entry name" value="A-D-PHexomutase_C_sf"/>
</dbReference>
<evidence type="ECO:0000256" key="5">
    <source>
        <dbReference type="ARBA" id="ARBA00022842"/>
    </source>
</evidence>
<dbReference type="Pfam" id="PF02880">
    <property type="entry name" value="PGM_PMM_III"/>
    <property type="match status" value="1"/>
</dbReference>
<keyword evidence="4 7" id="KW-0479">Metal-binding</keyword>
<comment type="similarity">
    <text evidence="2 7">Belongs to the phosphohexose mutase family.</text>
</comment>
<accession>A0A8G0ZSW2</accession>
<dbReference type="KEGG" id="nsm:JO391_04685"/>
<protein>
    <submittedName>
        <fullName evidence="12">Phosphomannomutase</fullName>
    </submittedName>
</protein>
<dbReference type="InterPro" id="IPR005845">
    <property type="entry name" value="A-D-PHexomutase_a/b/a-II"/>
</dbReference>
<feature type="domain" description="Alpha-D-phosphohexomutase alpha/beta/alpha" evidence="10">
    <location>
        <begin position="146"/>
        <end position="243"/>
    </location>
</feature>
<dbReference type="RefSeq" id="WP_220663033.1">
    <property type="nucleotide sequence ID" value="NZ_CP069370.1"/>
</dbReference>
<dbReference type="GO" id="GO:0004615">
    <property type="term" value="F:phosphomannomutase activity"/>
    <property type="evidence" value="ECO:0007669"/>
    <property type="project" value="TreeGrafter"/>
</dbReference>
<keyword evidence="13" id="KW-1185">Reference proteome</keyword>
<dbReference type="Proteomes" id="UP000826300">
    <property type="component" value="Chromosome"/>
</dbReference>
<comment type="cofactor">
    <cofactor evidence="1">
        <name>Mg(2+)</name>
        <dbReference type="ChEBI" id="CHEBI:18420"/>
    </cofactor>
</comment>
<dbReference type="EMBL" id="CP069370">
    <property type="protein sequence ID" value="QYZ70816.1"/>
    <property type="molecule type" value="Genomic_DNA"/>
</dbReference>
<dbReference type="InterPro" id="IPR005844">
    <property type="entry name" value="A-D-PHexomutase_a/b/a-I"/>
</dbReference>
<dbReference type="PANTHER" id="PTHR42946">
    <property type="entry name" value="PHOSPHOHEXOSE MUTASE"/>
    <property type="match status" value="1"/>
</dbReference>
<keyword evidence="6" id="KW-0413">Isomerase</keyword>
<name>A0A8G0ZSW2_9RHOB</name>
<feature type="domain" description="Alpha-D-phosphohexomutase alpha/beta/alpha" evidence="9">
    <location>
        <begin position="4"/>
        <end position="125"/>
    </location>
</feature>
<evidence type="ECO:0000313" key="12">
    <source>
        <dbReference type="EMBL" id="QYZ70816.1"/>
    </source>
</evidence>
<dbReference type="Pfam" id="PF00408">
    <property type="entry name" value="PGM_PMM_IV"/>
    <property type="match status" value="1"/>
</dbReference>
<dbReference type="Gene3D" id="3.30.310.50">
    <property type="entry name" value="Alpha-D-phosphohexomutase, C-terminal domain"/>
    <property type="match status" value="1"/>
</dbReference>
<sequence length="463" mass="47335">MAPKFGTSGLRGLVTELTPDLVADHVQAFIAACPNGGAVHIGWDLRPSSPDIAAVVAGAVKAAGMTPIGAGLVPTPALALSSMSAGHAAVMVTGSHIPADRNGLKFYVPTGEIAKTDEAAILANLGKGAGQGTAFDPGSDAGVLATYARRYADAFGPEALKGLRIGVYEHSTVARDVMHQVLRALGADTVAIERSETFIPVDTEAVEPEVRAALPVWAKAHGLDAVVSTDGDADRPLVADAAGRVVPGDVLGPLTARYLGATRIVTPVSSNTLVDQMGFTVSRTKIGSPFVIAGMEAILAADPAAKVVGYEANGGFLLGFTAQLPAGPLAPLMTRDCLLPILAPLAAAKAAGKTLADLVATLPPRFTAADRVVGIPTEASAPFLKSLIADGAARADFFDDMGPETGIDLTDGLRVTFAGGDVLHLRPSGNAPEFRCYAEADTADRAEALLARYLGKLAKQLGA</sequence>
<dbReference type="PROSITE" id="PS00710">
    <property type="entry name" value="PGM_PMM"/>
    <property type="match status" value="1"/>
</dbReference>
<dbReference type="PANTHER" id="PTHR42946:SF1">
    <property type="entry name" value="PHOSPHOGLUCOMUTASE (ALPHA-D-GLUCOSE-1,6-BISPHOSPHATE-DEPENDENT)"/>
    <property type="match status" value="1"/>
</dbReference>
<keyword evidence="3" id="KW-0597">Phosphoprotein</keyword>
<evidence type="ECO:0000256" key="4">
    <source>
        <dbReference type="ARBA" id="ARBA00022723"/>
    </source>
</evidence>